<evidence type="ECO:0000313" key="3">
    <source>
        <dbReference type="EMBL" id="TWU14516.1"/>
    </source>
</evidence>
<feature type="domain" description="PRC-barrel" evidence="2">
    <location>
        <begin position="56"/>
        <end position="128"/>
    </location>
</feature>
<evidence type="ECO:0000256" key="1">
    <source>
        <dbReference type="SAM" id="SignalP"/>
    </source>
</evidence>
<organism evidence="3 4">
    <name type="scientific">Symmachiella macrocystis</name>
    <dbReference type="NCBI Taxonomy" id="2527985"/>
    <lineage>
        <taxon>Bacteria</taxon>
        <taxon>Pseudomonadati</taxon>
        <taxon>Planctomycetota</taxon>
        <taxon>Planctomycetia</taxon>
        <taxon>Planctomycetales</taxon>
        <taxon>Planctomycetaceae</taxon>
        <taxon>Symmachiella</taxon>
    </lineage>
</organism>
<sequence length="320" mass="35738" precursor="true">MRRTHLVTSSLAVIFFASATMLANAYDDTATKRKSATTKRDKIGKLDEKTAGANVRTTELLGRNIQNPQGKSVGEISDLVIDANHGNIRYAAVTYGGILGIGNKMFAVPYDAFTCRQNPDDKNEYILVLDVTQDQLEGDRGFDEDHWPNFADQKFTSTVDRRYKVKHRKAHRKAAANAGREQTGAIDKKTAGANIRASQLHGLNIQNPEGKSVGEIQDLVINANNGDVQYAAVTYGGFLGLGDKMFAVPFEAFKCRPNPDDKNEHIAVLNVTQEQLEGARGFDQEHWPNFADRSYTKELYKRYKVKHDRDADIEVEIETR</sequence>
<dbReference type="Gene3D" id="2.30.30.240">
    <property type="entry name" value="PRC-barrel domain"/>
    <property type="match status" value="2"/>
</dbReference>
<keyword evidence="1" id="KW-0732">Signal</keyword>
<dbReference type="Pfam" id="PF05239">
    <property type="entry name" value="PRC"/>
    <property type="match status" value="2"/>
</dbReference>
<evidence type="ECO:0000313" key="4">
    <source>
        <dbReference type="Proteomes" id="UP000320735"/>
    </source>
</evidence>
<feature type="signal peptide" evidence="1">
    <location>
        <begin position="1"/>
        <end position="25"/>
    </location>
</feature>
<feature type="domain" description="PRC-barrel" evidence="2">
    <location>
        <begin position="195"/>
        <end position="251"/>
    </location>
</feature>
<dbReference type="AlphaFoldDB" id="A0A5C6BTK8"/>
<feature type="chain" id="PRO_5023031164" evidence="1">
    <location>
        <begin position="26"/>
        <end position="320"/>
    </location>
</feature>
<accession>A0A5C6BTK8</accession>
<dbReference type="InterPro" id="IPR027275">
    <property type="entry name" value="PRC-brl_dom"/>
</dbReference>
<dbReference type="RefSeq" id="WP_146371814.1">
    <property type="nucleotide sequence ID" value="NZ_SJPP01000001.1"/>
</dbReference>
<name>A0A5C6BTK8_9PLAN</name>
<reference evidence="3 4" key="1">
    <citation type="submission" date="2019-02" db="EMBL/GenBank/DDBJ databases">
        <title>Deep-cultivation of Planctomycetes and their phenomic and genomic characterization uncovers novel biology.</title>
        <authorList>
            <person name="Wiegand S."/>
            <person name="Jogler M."/>
            <person name="Boedeker C."/>
            <person name="Pinto D."/>
            <person name="Vollmers J."/>
            <person name="Rivas-Marin E."/>
            <person name="Kohn T."/>
            <person name="Peeters S.H."/>
            <person name="Heuer A."/>
            <person name="Rast P."/>
            <person name="Oberbeckmann S."/>
            <person name="Bunk B."/>
            <person name="Jeske O."/>
            <person name="Meyerdierks A."/>
            <person name="Storesund J.E."/>
            <person name="Kallscheuer N."/>
            <person name="Luecker S."/>
            <person name="Lage O.M."/>
            <person name="Pohl T."/>
            <person name="Merkel B.J."/>
            <person name="Hornburger P."/>
            <person name="Mueller R.-W."/>
            <person name="Bruemmer F."/>
            <person name="Labrenz M."/>
            <person name="Spormann A.M."/>
            <person name="Op Den Camp H."/>
            <person name="Overmann J."/>
            <person name="Amann R."/>
            <person name="Jetten M.S.M."/>
            <person name="Mascher T."/>
            <person name="Medema M.H."/>
            <person name="Devos D.P."/>
            <person name="Kaster A.-K."/>
            <person name="Ovreas L."/>
            <person name="Rohde M."/>
            <person name="Galperin M.Y."/>
            <person name="Jogler C."/>
        </authorList>
    </citation>
    <scope>NUCLEOTIDE SEQUENCE [LARGE SCALE GENOMIC DNA]</scope>
    <source>
        <strain evidence="3 4">CA54</strain>
    </source>
</reference>
<keyword evidence="4" id="KW-1185">Reference proteome</keyword>
<proteinExistence type="predicted"/>
<dbReference type="InterPro" id="IPR011033">
    <property type="entry name" value="PRC_barrel-like_sf"/>
</dbReference>
<dbReference type="Proteomes" id="UP000320735">
    <property type="component" value="Unassembled WGS sequence"/>
</dbReference>
<dbReference type="PANTHER" id="PTHR36505:SF1">
    <property type="entry name" value="BLR1072 PROTEIN"/>
    <property type="match status" value="1"/>
</dbReference>
<comment type="caution">
    <text evidence="3">The sequence shown here is derived from an EMBL/GenBank/DDBJ whole genome shotgun (WGS) entry which is preliminary data.</text>
</comment>
<evidence type="ECO:0000259" key="2">
    <source>
        <dbReference type="Pfam" id="PF05239"/>
    </source>
</evidence>
<dbReference type="PANTHER" id="PTHR36505">
    <property type="entry name" value="BLR1072 PROTEIN"/>
    <property type="match status" value="1"/>
</dbReference>
<dbReference type="OrthoDB" id="286778at2"/>
<gene>
    <name evidence="3" type="ORF">CA54_33830</name>
</gene>
<protein>
    <submittedName>
        <fullName evidence="3">PRC-barrel domain protein</fullName>
    </submittedName>
</protein>
<dbReference type="EMBL" id="SJPP01000001">
    <property type="protein sequence ID" value="TWU14516.1"/>
    <property type="molecule type" value="Genomic_DNA"/>
</dbReference>
<dbReference type="SUPFAM" id="SSF50346">
    <property type="entry name" value="PRC-barrel domain"/>
    <property type="match status" value="2"/>
</dbReference>